<reference evidence="2" key="2">
    <citation type="journal article" date="2015" name="Data Brief">
        <title>Shoot transcriptome of the giant reed, Arundo donax.</title>
        <authorList>
            <person name="Barrero R.A."/>
            <person name="Guerrero F.D."/>
            <person name="Moolhuijzen P."/>
            <person name="Goolsby J.A."/>
            <person name="Tidwell J."/>
            <person name="Bellgard S.E."/>
            <person name="Bellgard M.I."/>
        </authorList>
    </citation>
    <scope>NUCLEOTIDE SEQUENCE</scope>
    <source>
        <tissue evidence="2">Shoot tissue taken approximately 20 cm above the soil surface</tissue>
    </source>
</reference>
<feature type="compositionally biased region" description="Polar residues" evidence="1">
    <location>
        <begin position="1"/>
        <end position="11"/>
    </location>
</feature>
<feature type="compositionally biased region" description="Polar residues" evidence="1">
    <location>
        <begin position="39"/>
        <end position="48"/>
    </location>
</feature>
<dbReference type="AlphaFoldDB" id="A0A0A9D1T6"/>
<organism evidence="2">
    <name type="scientific">Arundo donax</name>
    <name type="common">Giant reed</name>
    <name type="synonym">Donax arundinaceus</name>
    <dbReference type="NCBI Taxonomy" id="35708"/>
    <lineage>
        <taxon>Eukaryota</taxon>
        <taxon>Viridiplantae</taxon>
        <taxon>Streptophyta</taxon>
        <taxon>Embryophyta</taxon>
        <taxon>Tracheophyta</taxon>
        <taxon>Spermatophyta</taxon>
        <taxon>Magnoliopsida</taxon>
        <taxon>Liliopsida</taxon>
        <taxon>Poales</taxon>
        <taxon>Poaceae</taxon>
        <taxon>PACMAD clade</taxon>
        <taxon>Arundinoideae</taxon>
        <taxon>Arundineae</taxon>
        <taxon>Arundo</taxon>
    </lineage>
</organism>
<proteinExistence type="predicted"/>
<name>A0A0A9D1T6_ARUDO</name>
<feature type="region of interest" description="Disordered" evidence="1">
    <location>
        <begin position="1"/>
        <end position="100"/>
    </location>
</feature>
<evidence type="ECO:0000313" key="2">
    <source>
        <dbReference type="EMBL" id="JAD81776.1"/>
    </source>
</evidence>
<feature type="compositionally biased region" description="Basic and acidic residues" evidence="1">
    <location>
        <begin position="159"/>
        <end position="179"/>
    </location>
</feature>
<accession>A0A0A9D1T6</accession>
<dbReference type="EMBL" id="GBRH01216119">
    <property type="protein sequence ID" value="JAD81776.1"/>
    <property type="molecule type" value="Transcribed_RNA"/>
</dbReference>
<feature type="compositionally biased region" description="Low complexity" evidence="1">
    <location>
        <begin position="68"/>
        <end position="86"/>
    </location>
</feature>
<sequence>MDRSRTSSCSNSEKDSGIAPVNPDPCRKSHRRLVILPSSGGSSDSTNWFPERSSKCRPVRLPSSAGWSTPESRLPPRSSTSRLLPSAARPPGTCPSMLLPLRSSDASEVSMASWSGIGPQKPPALRLRETREAHRDSCSGMVWLKPLDARLSATSPGTRQREEAAESSPERPRPWRERATETVALAAAEEALVQVTWAQLQ</sequence>
<feature type="region of interest" description="Disordered" evidence="1">
    <location>
        <begin position="149"/>
        <end position="179"/>
    </location>
</feature>
<protein>
    <submittedName>
        <fullName evidence="2">Uncharacterized protein</fullName>
    </submittedName>
</protein>
<evidence type="ECO:0000256" key="1">
    <source>
        <dbReference type="SAM" id="MobiDB-lite"/>
    </source>
</evidence>
<reference evidence="2" key="1">
    <citation type="submission" date="2014-09" db="EMBL/GenBank/DDBJ databases">
        <authorList>
            <person name="Magalhaes I.L.F."/>
            <person name="Oliveira U."/>
            <person name="Santos F.R."/>
            <person name="Vidigal T.H.D.A."/>
            <person name="Brescovit A.D."/>
            <person name="Santos A.J."/>
        </authorList>
    </citation>
    <scope>NUCLEOTIDE SEQUENCE</scope>
    <source>
        <tissue evidence="2">Shoot tissue taken approximately 20 cm above the soil surface</tissue>
    </source>
</reference>